<keyword evidence="2" id="KW-1133">Transmembrane helix</keyword>
<evidence type="ECO:0000313" key="4">
    <source>
        <dbReference type="Proteomes" id="UP001142055"/>
    </source>
</evidence>
<protein>
    <submittedName>
        <fullName evidence="3">Uncharacterized protein</fullName>
    </submittedName>
</protein>
<feature type="compositionally biased region" description="Low complexity" evidence="1">
    <location>
        <begin position="183"/>
        <end position="197"/>
    </location>
</feature>
<feature type="region of interest" description="Disordered" evidence="1">
    <location>
        <begin position="556"/>
        <end position="575"/>
    </location>
</feature>
<accession>A0A9Q0M0L8</accession>
<dbReference type="AlphaFoldDB" id="A0A9Q0M0L8"/>
<reference evidence="3" key="1">
    <citation type="submission" date="2022-12" db="EMBL/GenBank/DDBJ databases">
        <title>Genome assemblies of Blomia tropicalis.</title>
        <authorList>
            <person name="Cui Y."/>
        </authorList>
    </citation>
    <scope>NUCLEOTIDE SEQUENCE</scope>
    <source>
        <tissue evidence="3">Adult mites</tissue>
    </source>
</reference>
<evidence type="ECO:0000256" key="1">
    <source>
        <dbReference type="SAM" id="MobiDB-lite"/>
    </source>
</evidence>
<evidence type="ECO:0000313" key="3">
    <source>
        <dbReference type="EMBL" id="KAJ6216796.1"/>
    </source>
</evidence>
<feature type="compositionally biased region" description="Basic and acidic residues" evidence="1">
    <location>
        <begin position="556"/>
        <end position="570"/>
    </location>
</feature>
<dbReference type="Proteomes" id="UP001142055">
    <property type="component" value="Chromosome 3"/>
</dbReference>
<keyword evidence="4" id="KW-1185">Reference proteome</keyword>
<feature type="compositionally biased region" description="Polar residues" evidence="1">
    <location>
        <begin position="161"/>
        <end position="174"/>
    </location>
</feature>
<sequence length="710" mass="79136">MKRDQSPTGSLSSIAAKAHMSNDNQCKDGNQSVHDQELQSNNEAQSDLDITRIDPPSQFQSDNTSFSRSSTPVRNVRSSPIIASNISDRLLTPFELNDSNRTGSIGPLSIYDDTHTEQDVRSNRFIDYIYSRSHQRAQYHRSHIADSSSIQLDYHSLRTNGNVSDSTELQSISESEPPLRLTSYNSNNNSPINNLNSNREHKPISIGRPIHLPPVNSFGYETDNSIGSARNSISSDHHHHHPHSSSSICGVDIRSCGSNYVEHDRNDHYQHHHHHHQQVLKPYYYGAPPPPPPTVISENVTPTQLYPIVPNLLSNGNNANIHLSTATPHMLYMNHQMNLVDQLNDQLHISNGTSPYQSLTPPVLSSPSSTTVWYRHTDPNTFINDIARTQSPPNIITVYNQLTGQTRSFCSNGLVGDELVGSSVNGKLPHHHHHHHLYHCHSSPSSKVNKLIETTMDRSHVTDHSLLANNMRKKAPLYATLNPHSNQIQSSISVHNGPDCGSNSNNNNNNDVANGKQSKLRLSGTSAGVYAGPSNSSQMVESLQHHLNGNCIANHDKQQQQHKDQQHQQHENQQYNHRTRMNERTNGNVMATSGSLSTQHVQRGLNDQSADVEAELTRKAAEQEAQLRELKGYEASYQYQPQSSLLMSDPLKYGAISGPRPPLANTNAIPGADKRSCSEWRMTLFVFYWIIWIVFLIGVVIIVAANARTA</sequence>
<keyword evidence="2" id="KW-0812">Transmembrane</keyword>
<feature type="region of interest" description="Disordered" evidence="1">
    <location>
        <begin position="161"/>
        <end position="206"/>
    </location>
</feature>
<feature type="transmembrane region" description="Helical" evidence="2">
    <location>
        <begin position="685"/>
        <end position="705"/>
    </location>
</feature>
<comment type="caution">
    <text evidence="3">The sequence shown here is derived from an EMBL/GenBank/DDBJ whole genome shotgun (WGS) entry which is preliminary data.</text>
</comment>
<evidence type="ECO:0000256" key="2">
    <source>
        <dbReference type="SAM" id="Phobius"/>
    </source>
</evidence>
<organism evidence="3 4">
    <name type="scientific">Blomia tropicalis</name>
    <name type="common">Mite</name>
    <dbReference type="NCBI Taxonomy" id="40697"/>
    <lineage>
        <taxon>Eukaryota</taxon>
        <taxon>Metazoa</taxon>
        <taxon>Ecdysozoa</taxon>
        <taxon>Arthropoda</taxon>
        <taxon>Chelicerata</taxon>
        <taxon>Arachnida</taxon>
        <taxon>Acari</taxon>
        <taxon>Acariformes</taxon>
        <taxon>Sarcoptiformes</taxon>
        <taxon>Astigmata</taxon>
        <taxon>Glycyphagoidea</taxon>
        <taxon>Echimyopodidae</taxon>
        <taxon>Blomia</taxon>
    </lineage>
</organism>
<feature type="compositionally biased region" description="Polar residues" evidence="1">
    <location>
        <begin position="21"/>
        <end position="45"/>
    </location>
</feature>
<feature type="region of interest" description="Disordered" evidence="1">
    <location>
        <begin position="489"/>
        <end position="541"/>
    </location>
</feature>
<dbReference type="EMBL" id="JAPWDV010000003">
    <property type="protein sequence ID" value="KAJ6216796.1"/>
    <property type="molecule type" value="Genomic_DNA"/>
</dbReference>
<feature type="compositionally biased region" description="Polar residues" evidence="1">
    <location>
        <begin position="57"/>
        <end position="75"/>
    </location>
</feature>
<gene>
    <name evidence="3" type="ORF">RDWZM_007953</name>
</gene>
<name>A0A9Q0M0L8_BLOTA</name>
<keyword evidence="2" id="KW-0472">Membrane</keyword>
<feature type="region of interest" description="Disordered" evidence="1">
    <location>
        <begin position="227"/>
        <end position="248"/>
    </location>
</feature>
<feature type="region of interest" description="Disordered" evidence="1">
    <location>
        <begin position="1"/>
        <end position="75"/>
    </location>
</feature>
<proteinExistence type="predicted"/>
<feature type="compositionally biased region" description="Polar residues" evidence="1">
    <location>
        <begin position="1"/>
        <end position="13"/>
    </location>
</feature>